<feature type="domain" description="YhcG PDDEXK nuclease" evidence="1">
    <location>
        <begin position="124"/>
        <end position="185"/>
    </location>
</feature>
<dbReference type="InterPro" id="IPR053148">
    <property type="entry name" value="PD-DEXK-like_domain"/>
</dbReference>
<sequence>MRPIETLSKDLKDDFTDIKGLSSSNLKYCKIFYSFYTESIGQQPVDQLSHKLVTQIPWGHDILIFTKCNNLQQAVFYLQRTLENGWSRDVLAMQLKSNLYTRTGASVINFKATLPEPFSDLARQTLKDPYVFDFLSLGPKVKEQDIEIQLTHHITQFLLELGKGFAFIGQQYHLVVGESDYYIDLY</sequence>
<proteinExistence type="predicted"/>
<evidence type="ECO:0000259" key="1">
    <source>
        <dbReference type="Pfam" id="PF06250"/>
    </source>
</evidence>
<dbReference type="Pfam" id="PF06250">
    <property type="entry name" value="YhcG_C"/>
    <property type="match status" value="1"/>
</dbReference>
<accession>A0A3D8YHT8</accession>
<keyword evidence="4" id="KW-1185">Reference proteome</keyword>
<dbReference type="InterPro" id="IPR041527">
    <property type="entry name" value="YhcG_N"/>
</dbReference>
<dbReference type="InterPro" id="IPR009362">
    <property type="entry name" value="YhcG_C"/>
</dbReference>
<dbReference type="PANTHER" id="PTHR30547">
    <property type="entry name" value="UNCHARACTERIZED PROTEIN YHCG-RELATED"/>
    <property type="match status" value="1"/>
</dbReference>
<evidence type="ECO:0008006" key="5">
    <source>
        <dbReference type="Google" id="ProtNLM"/>
    </source>
</evidence>
<organism evidence="3 4">
    <name type="scientific">Dyadobacter luteus</name>
    <dbReference type="NCBI Taxonomy" id="2259619"/>
    <lineage>
        <taxon>Bacteria</taxon>
        <taxon>Pseudomonadati</taxon>
        <taxon>Bacteroidota</taxon>
        <taxon>Cytophagia</taxon>
        <taxon>Cytophagales</taxon>
        <taxon>Spirosomataceae</taxon>
        <taxon>Dyadobacter</taxon>
    </lineage>
</organism>
<evidence type="ECO:0000259" key="2">
    <source>
        <dbReference type="Pfam" id="PF17761"/>
    </source>
</evidence>
<comment type="caution">
    <text evidence="3">The sequence shown here is derived from an EMBL/GenBank/DDBJ whole genome shotgun (WGS) entry which is preliminary data.</text>
</comment>
<protein>
    <recommendedName>
        <fullName evidence="5">YhcG N-terminal domain-containing protein</fullName>
    </recommendedName>
</protein>
<dbReference type="PANTHER" id="PTHR30547:SF0">
    <property type="entry name" value="BLR8175 PROTEIN"/>
    <property type="match status" value="1"/>
</dbReference>
<dbReference type="OrthoDB" id="9801263at2"/>
<name>A0A3D8YHT8_9BACT</name>
<dbReference type="Pfam" id="PF17761">
    <property type="entry name" value="DUF1016_N"/>
    <property type="match status" value="1"/>
</dbReference>
<evidence type="ECO:0000313" key="3">
    <source>
        <dbReference type="EMBL" id="REA64388.1"/>
    </source>
</evidence>
<dbReference type="EMBL" id="QNUL01000001">
    <property type="protein sequence ID" value="REA64388.1"/>
    <property type="molecule type" value="Genomic_DNA"/>
</dbReference>
<evidence type="ECO:0000313" key="4">
    <source>
        <dbReference type="Proteomes" id="UP000256373"/>
    </source>
</evidence>
<dbReference type="Proteomes" id="UP000256373">
    <property type="component" value="Unassembled WGS sequence"/>
</dbReference>
<gene>
    <name evidence="3" type="ORF">DSL64_02220</name>
</gene>
<feature type="domain" description="YhcG N-terminal" evidence="2">
    <location>
        <begin position="4"/>
        <end position="102"/>
    </location>
</feature>
<dbReference type="AlphaFoldDB" id="A0A3D8YHT8"/>
<dbReference type="RefSeq" id="WP_115828996.1">
    <property type="nucleotide sequence ID" value="NZ_QNUL01000001.1"/>
</dbReference>
<reference evidence="3 4" key="1">
    <citation type="submission" date="2018-07" db="EMBL/GenBank/DDBJ databases">
        <title>Dyadobacter roseus sp. nov., isolated from rose rhizosphere soil.</title>
        <authorList>
            <person name="Chen L."/>
        </authorList>
    </citation>
    <scope>NUCLEOTIDE SEQUENCE [LARGE SCALE GENOMIC DNA]</scope>
    <source>
        <strain evidence="3 4">RS19</strain>
    </source>
</reference>